<name>A0A318LIE9_9FIRM</name>
<evidence type="ECO:0000256" key="1">
    <source>
        <dbReference type="ARBA" id="ARBA00005662"/>
    </source>
</evidence>
<dbReference type="InterPro" id="IPR019079">
    <property type="entry name" value="Capsule_synth_CapA"/>
</dbReference>
<dbReference type="PANTHER" id="PTHR33393">
    <property type="entry name" value="POLYGLUTAMINE SYNTHESIS ACCESSORY PROTEIN RV0574C-RELATED"/>
    <property type="match status" value="1"/>
</dbReference>
<protein>
    <submittedName>
        <fullName evidence="4">Poly-gamma-glutamate synthesis protein (Capsule biosynthesis protein)</fullName>
    </submittedName>
</protein>
<dbReference type="OrthoDB" id="9810906at2"/>
<dbReference type="Proteomes" id="UP000247612">
    <property type="component" value="Unassembled WGS sequence"/>
</dbReference>
<dbReference type="InterPro" id="IPR029052">
    <property type="entry name" value="Metallo-depent_PP-like"/>
</dbReference>
<comment type="caution">
    <text evidence="4">The sequence shown here is derived from an EMBL/GenBank/DDBJ whole genome shotgun (WGS) entry which is preliminary data.</text>
</comment>
<dbReference type="PROSITE" id="PS51257">
    <property type="entry name" value="PROKAR_LIPOPROTEIN"/>
    <property type="match status" value="1"/>
</dbReference>
<evidence type="ECO:0000313" key="5">
    <source>
        <dbReference type="Proteomes" id="UP000247612"/>
    </source>
</evidence>
<gene>
    <name evidence="4" type="ORF">DES51_10152</name>
</gene>
<dbReference type="InterPro" id="IPR052169">
    <property type="entry name" value="CW_Biosynth-Accessory"/>
</dbReference>
<reference evidence="4 5" key="1">
    <citation type="submission" date="2018-05" db="EMBL/GenBank/DDBJ databases">
        <title>Genomic Encyclopedia of Type Strains, Phase IV (KMG-IV): sequencing the most valuable type-strain genomes for metagenomic binning, comparative biology and taxonomic classification.</title>
        <authorList>
            <person name="Goeker M."/>
        </authorList>
    </citation>
    <scope>NUCLEOTIDE SEQUENCE [LARGE SCALE GENOMIC DNA]</scope>
    <source>
        <strain evidence="4 5">JC118</strain>
    </source>
</reference>
<dbReference type="Gene3D" id="3.60.21.10">
    <property type="match status" value="1"/>
</dbReference>
<dbReference type="CDD" id="cd07381">
    <property type="entry name" value="MPP_CapA"/>
    <property type="match status" value="1"/>
</dbReference>
<feature type="signal peptide" evidence="2">
    <location>
        <begin position="1"/>
        <end position="21"/>
    </location>
</feature>
<evidence type="ECO:0000256" key="2">
    <source>
        <dbReference type="SAM" id="SignalP"/>
    </source>
</evidence>
<dbReference type="PANTHER" id="PTHR33393:SF12">
    <property type="entry name" value="CAPSULE BIOSYNTHESIS PROTEIN CAPA"/>
    <property type="match status" value="1"/>
</dbReference>
<dbReference type="SMART" id="SM00854">
    <property type="entry name" value="PGA_cap"/>
    <property type="match status" value="1"/>
</dbReference>
<dbReference type="EMBL" id="QJKH01000001">
    <property type="protein sequence ID" value="PXX81447.1"/>
    <property type="molecule type" value="Genomic_DNA"/>
</dbReference>
<comment type="similarity">
    <text evidence="1">Belongs to the CapA family.</text>
</comment>
<sequence length="394" mass="44105">MKKLKILLALFVLCGCQSAPTEPDEVTDPVVKEETPPENQDVVVHFSGVGDNLIHDSIYRDADRLAGEMNDGLYDFLPMYEDVKDEIEKSDLAFINQETILGGDELGLSGYPTFNSPQCLAEQLPAFGFNMINHATNHALDKWETGVNNAISFWRQQSGIVMAGIYDSWEDRAEVRVIEKNGIRFSFLAYTYGTNGIESYAGYAIPYFDETAIREDVARAKEVSDVVIVSAHWGNENQFEPNEFEYEYAQLFADLGVDVVIGTHPHVIQPVTWVTGASGNNTLVVYSLGNFIGGMLDMYNNLSGMISFDFVKKADTEKITVENVKWIPLVCHYEGDANDIMNTRLNFKVYKLKNYTDELASQHGLNGYEGQVVTKEAFSARTHEVIGNIIPIEE</sequence>
<organism evidence="4 5">
    <name type="scientific">Dielma fastidiosa</name>
    <dbReference type="NCBI Taxonomy" id="1034346"/>
    <lineage>
        <taxon>Bacteria</taxon>
        <taxon>Bacillati</taxon>
        <taxon>Bacillota</taxon>
        <taxon>Erysipelotrichia</taxon>
        <taxon>Erysipelotrichales</taxon>
        <taxon>Erysipelotrichaceae</taxon>
        <taxon>Dielma</taxon>
    </lineage>
</organism>
<evidence type="ECO:0000313" key="4">
    <source>
        <dbReference type="EMBL" id="PXX81447.1"/>
    </source>
</evidence>
<accession>A0A318LIE9</accession>
<feature type="chain" id="PRO_5039341156" evidence="2">
    <location>
        <begin position="22"/>
        <end position="394"/>
    </location>
</feature>
<keyword evidence="2" id="KW-0732">Signal</keyword>
<evidence type="ECO:0000259" key="3">
    <source>
        <dbReference type="SMART" id="SM00854"/>
    </source>
</evidence>
<keyword evidence="5" id="KW-1185">Reference proteome</keyword>
<dbReference type="AlphaFoldDB" id="A0A318LIE9"/>
<dbReference type="STRING" id="1034346.GCA_000313565_00051"/>
<proteinExistence type="inferred from homology"/>
<dbReference type="SUPFAM" id="SSF56300">
    <property type="entry name" value="Metallo-dependent phosphatases"/>
    <property type="match status" value="1"/>
</dbReference>
<dbReference type="Pfam" id="PF09587">
    <property type="entry name" value="PGA_cap"/>
    <property type="match status" value="1"/>
</dbReference>
<feature type="domain" description="Capsule synthesis protein CapA" evidence="3">
    <location>
        <begin position="45"/>
        <end position="295"/>
    </location>
</feature>
<dbReference type="RefSeq" id="WP_022936363.1">
    <property type="nucleotide sequence ID" value="NZ_CABKRQ010000001.1"/>
</dbReference>